<evidence type="ECO:0000313" key="10">
    <source>
        <dbReference type="EMBL" id="RKP25955.1"/>
    </source>
</evidence>
<dbReference type="GO" id="GO:0000398">
    <property type="term" value="P:mRNA splicing, via spliceosome"/>
    <property type="evidence" value="ECO:0007669"/>
    <property type="project" value="TreeGrafter"/>
</dbReference>
<evidence type="ECO:0000313" key="11">
    <source>
        <dbReference type="Proteomes" id="UP000278143"/>
    </source>
</evidence>
<dbReference type="InterPro" id="IPR051376">
    <property type="entry name" value="CWC25_splicing_factor"/>
</dbReference>
<name>A0A4P9Z0Z7_9FUNG</name>
<sequence>MGGGDLNLKKSWHTGTFRNQEMVWKREQEVAEENKKLEQLRKELEEERQLQELQRIQEASGGRKRTERLEWMYAAGPGQSAATRTADLEQYLLGKKRADDKLSGGSTSLFQKAMNQQANSARDMYAKVREDPLFLIKKQEQHSLESIMNNPVKMKQL</sequence>
<keyword evidence="5 8" id="KW-0175">Coiled coil</keyword>
<dbReference type="OrthoDB" id="21123at2759"/>
<evidence type="ECO:0000256" key="3">
    <source>
        <dbReference type="ARBA" id="ARBA00022664"/>
    </source>
</evidence>
<evidence type="ECO:0000256" key="7">
    <source>
        <dbReference type="ARBA" id="ARBA00023242"/>
    </source>
</evidence>
<dbReference type="InterPro" id="IPR019339">
    <property type="entry name" value="CIR_N_dom"/>
</dbReference>
<evidence type="ECO:0000259" key="9">
    <source>
        <dbReference type="SMART" id="SM01083"/>
    </source>
</evidence>
<feature type="domain" description="CBF1-interacting co-repressor CIR N-terminal" evidence="9">
    <location>
        <begin position="11"/>
        <end position="47"/>
    </location>
</feature>
<evidence type="ECO:0000256" key="8">
    <source>
        <dbReference type="SAM" id="Coils"/>
    </source>
</evidence>
<dbReference type="GO" id="GO:0005684">
    <property type="term" value="C:U2-type spliceosomal complex"/>
    <property type="evidence" value="ECO:0007669"/>
    <property type="project" value="TreeGrafter"/>
</dbReference>
<feature type="non-terminal residue" evidence="10">
    <location>
        <position position="157"/>
    </location>
</feature>
<dbReference type="InterPro" id="IPR022209">
    <property type="entry name" value="CWC25"/>
</dbReference>
<dbReference type="Pfam" id="PF10197">
    <property type="entry name" value="Cir_N"/>
    <property type="match status" value="1"/>
</dbReference>
<evidence type="ECO:0000256" key="6">
    <source>
        <dbReference type="ARBA" id="ARBA00023187"/>
    </source>
</evidence>
<organism evidence="10 11">
    <name type="scientific">Syncephalis pseudoplumigaleata</name>
    <dbReference type="NCBI Taxonomy" id="1712513"/>
    <lineage>
        <taxon>Eukaryota</taxon>
        <taxon>Fungi</taxon>
        <taxon>Fungi incertae sedis</taxon>
        <taxon>Zoopagomycota</taxon>
        <taxon>Zoopagomycotina</taxon>
        <taxon>Zoopagomycetes</taxon>
        <taxon>Zoopagales</taxon>
        <taxon>Piptocephalidaceae</taxon>
        <taxon>Syncephalis</taxon>
    </lineage>
</organism>
<keyword evidence="11" id="KW-1185">Reference proteome</keyword>
<dbReference type="AlphaFoldDB" id="A0A4P9Z0Z7"/>
<keyword evidence="3" id="KW-0507">mRNA processing</keyword>
<protein>
    <submittedName>
        <fullName evidence="10">Pre-mRNA splicing factor-domain-containing protein</fullName>
    </submittedName>
</protein>
<dbReference type="PANTHER" id="PTHR16196:SF0">
    <property type="entry name" value="PRE-MRNA-SPLICING FACTOR CWC25 HOMOLOG"/>
    <property type="match status" value="1"/>
</dbReference>
<gene>
    <name evidence="10" type="ORF">SYNPS1DRAFT_3670</name>
</gene>
<keyword evidence="4" id="KW-0747">Spliceosome</keyword>
<comment type="subcellular location">
    <subcellularLocation>
        <location evidence="1">Nucleus</location>
    </subcellularLocation>
</comment>
<evidence type="ECO:0000256" key="2">
    <source>
        <dbReference type="ARBA" id="ARBA00006695"/>
    </source>
</evidence>
<evidence type="ECO:0000256" key="1">
    <source>
        <dbReference type="ARBA" id="ARBA00004123"/>
    </source>
</evidence>
<dbReference type="EMBL" id="KZ989561">
    <property type="protein sequence ID" value="RKP25955.1"/>
    <property type="molecule type" value="Genomic_DNA"/>
</dbReference>
<keyword evidence="6" id="KW-0508">mRNA splicing</keyword>
<dbReference type="SMART" id="SM01083">
    <property type="entry name" value="Cir_N"/>
    <property type="match status" value="1"/>
</dbReference>
<dbReference type="PANTHER" id="PTHR16196">
    <property type="entry name" value="CELL CYCLE CONTROL PROTEIN CWF25"/>
    <property type="match status" value="1"/>
</dbReference>
<feature type="coiled-coil region" evidence="8">
    <location>
        <begin position="23"/>
        <end position="57"/>
    </location>
</feature>
<proteinExistence type="inferred from homology"/>
<dbReference type="Pfam" id="PF12542">
    <property type="entry name" value="CWC25"/>
    <property type="match status" value="1"/>
</dbReference>
<evidence type="ECO:0000256" key="4">
    <source>
        <dbReference type="ARBA" id="ARBA00022728"/>
    </source>
</evidence>
<dbReference type="Proteomes" id="UP000278143">
    <property type="component" value="Unassembled WGS sequence"/>
</dbReference>
<accession>A0A4P9Z0Z7</accession>
<evidence type="ECO:0000256" key="5">
    <source>
        <dbReference type="ARBA" id="ARBA00023054"/>
    </source>
</evidence>
<comment type="similarity">
    <text evidence="2">Belongs to the CWC25 family.</text>
</comment>
<reference evidence="11" key="1">
    <citation type="journal article" date="2018" name="Nat. Microbiol.">
        <title>Leveraging single-cell genomics to expand the fungal tree of life.</title>
        <authorList>
            <person name="Ahrendt S.R."/>
            <person name="Quandt C.A."/>
            <person name="Ciobanu D."/>
            <person name="Clum A."/>
            <person name="Salamov A."/>
            <person name="Andreopoulos B."/>
            <person name="Cheng J.F."/>
            <person name="Woyke T."/>
            <person name="Pelin A."/>
            <person name="Henrissat B."/>
            <person name="Reynolds N.K."/>
            <person name="Benny G.L."/>
            <person name="Smith M.E."/>
            <person name="James T.Y."/>
            <person name="Grigoriev I.V."/>
        </authorList>
    </citation>
    <scope>NUCLEOTIDE SEQUENCE [LARGE SCALE GENOMIC DNA]</scope>
    <source>
        <strain evidence="11">Benny S71-1</strain>
    </source>
</reference>
<keyword evidence="7" id="KW-0539">Nucleus</keyword>